<evidence type="ECO:0000313" key="2">
    <source>
        <dbReference type="EMBL" id="KTC69813.1"/>
    </source>
</evidence>
<sequence>MYDTVVFVETSLDHREASAIFPEANYQLSVKKGDILKAIKDRYKRIVIIDGNFSWVPSVWHKEILNALDYGITVIGAASMGALRAAELDLFGMIGHGYVYEMYKHKKIDGDDEVAISYSKYNSIQTIPLINIRVTLERMNISNKEEIIELIRTIFYADRTWEKIADHLPAPLFNLIKTNYIDIKREDAKSLLLFLNNQSTNLSIPYSNGQREREFTLFEKKAIESMLSLPSTSHTQIEFEVEDSRVESIMKFLSVPQNKSNEAHFKYLISLIDQQQYEITEIELIYQIELFREERNLLRKEEFVNWLREKNLYNSNLHQLFSDYVKLAKHKTVSYDYNAYFI</sequence>
<reference evidence="2 4" key="1">
    <citation type="submission" date="2015-11" db="EMBL/GenBank/DDBJ databases">
        <title>Genomic analysis of 38 Legionella species identifies large and diverse effector repertoires.</title>
        <authorList>
            <person name="Burstein D."/>
            <person name="Amaro F."/>
            <person name="Zusman T."/>
            <person name="Lifshitz Z."/>
            <person name="Cohen O."/>
            <person name="Gilbert J.A."/>
            <person name="Pupko T."/>
            <person name="Shuman H.A."/>
            <person name="Segal G."/>
        </authorList>
    </citation>
    <scope>NUCLEOTIDE SEQUENCE [LARGE SCALE GENOMIC DNA]</scope>
    <source>
        <strain evidence="2 4">CDC#1407-AL-14</strain>
    </source>
</reference>
<evidence type="ECO:0000313" key="3">
    <source>
        <dbReference type="EMBL" id="STX60915.1"/>
    </source>
</evidence>
<dbReference type="Pfam" id="PF07812">
    <property type="entry name" value="TfuA"/>
    <property type="match status" value="1"/>
</dbReference>
<accession>A0A378JQJ1</accession>
<dbReference type="Proteomes" id="UP000255066">
    <property type="component" value="Unassembled WGS sequence"/>
</dbReference>
<evidence type="ECO:0000259" key="1">
    <source>
        <dbReference type="Pfam" id="PF07812"/>
    </source>
</evidence>
<dbReference type="Proteomes" id="UP000054735">
    <property type="component" value="Unassembled WGS sequence"/>
</dbReference>
<dbReference type="EMBL" id="LNXT01000035">
    <property type="protein sequence ID" value="KTC69813.1"/>
    <property type="molecule type" value="Genomic_DNA"/>
</dbReference>
<dbReference type="AlphaFoldDB" id="A0A378JQJ1"/>
<name>A0A378JQJ1_9GAMM</name>
<gene>
    <name evidence="2" type="ORF">Lbir_1953</name>
    <name evidence="3" type="ORF">NCTC12437_03207</name>
</gene>
<evidence type="ECO:0000313" key="4">
    <source>
        <dbReference type="Proteomes" id="UP000054735"/>
    </source>
</evidence>
<dbReference type="RefSeq" id="WP_058523971.1">
    <property type="nucleotide sequence ID" value="NZ_CAAAHV010000035.1"/>
</dbReference>
<organism evidence="3 5">
    <name type="scientific">Legionella birminghamensis</name>
    <dbReference type="NCBI Taxonomy" id="28083"/>
    <lineage>
        <taxon>Bacteria</taxon>
        <taxon>Pseudomonadati</taxon>
        <taxon>Pseudomonadota</taxon>
        <taxon>Gammaproteobacteria</taxon>
        <taxon>Legionellales</taxon>
        <taxon>Legionellaceae</taxon>
        <taxon>Legionella</taxon>
    </lineage>
</organism>
<dbReference type="InterPro" id="IPR012924">
    <property type="entry name" value="TfuA_core"/>
</dbReference>
<dbReference type="OrthoDB" id="118811at2"/>
<keyword evidence="4" id="KW-1185">Reference proteome</keyword>
<protein>
    <submittedName>
        <fullName evidence="3">TfuA domain-containing protein core</fullName>
    </submittedName>
</protein>
<dbReference type="STRING" id="28083.Lbir_1953"/>
<evidence type="ECO:0000313" key="5">
    <source>
        <dbReference type="Proteomes" id="UP000255066"/>
    </source>
</evidence>
<feature type="domain" description="TfuA-like core" evidence="1">
    <location>
        <begin position="50"/>
        <end position="160"/>
    </location>
</feature>
<reference evidence="3 5" key="2">
    <citation type="submission" date="2018-06" db="EMBL/GenBank/DDBJ databases">
        <authorList>
            <consortium name="Pathogen Informatics"/>
            <person name="Doyle S."/>
        </authorList>
    </citation>
    <scope>NUCLEOTIDE SEQUENCE [LARGE SCALE GENOMIC DNA]</scope>
    <source>
        <strain evidence="3 5">NCTC12437</strain>
    </source>
</reference>
<dbReference type="EMBL" id="UGNW01000002">
    <property type="protein sequence ID" value="STX60915.1"/>
    <property type="molecule type" value="Genomic_DNA"/>
</dbReference>
<proteinExistence type="predicted"/>